<keyword evidence="4" id="KW-0560">Oxidoreductase</keyword>
<dbReference type="Pfam" id="PF00725">
    <property type="entry name" value="3HCDH"/>
    <property type="match status" value="1"/>
</dbReference>
<protein>
    <submittedName>
        <fullName evidence="8">3-hydroxybutyryl-CoA dehydrogenase</fullName>
    </submittedName>
</protein>
<evidence type="ECO:0000313" key="9">
    <source>
        <dbReference type="Proteomes" id="UP000188246"/>
    </source>
</evidence>
<evidence type="ECO:0000313" key="8">
    <source>
        <dbReference type="EMBL" id="AQP54785.1"/>
    </source>
</evidence>
<dbReference type="EMBL" id="CP019609">
    <property type="protein sequence ID" value="AQP54785.1"/>
    <property type="molecule type" value="Genomic_DNA"/>
</dbReference>
<keyword evidence="3" id="KW-0276">Fatty acid metabolism</keyword>
<evidence type="ECO:0000256" key="1">
    <source>
        <dbReference type="ARBA" id="ARBA00005005"/>
    </source>
</evidence>
<dbReference type="AlphaFoldDB" id="A0A1Q2D8Z8"/>
<dbReference type="Gene3D" id="3.40.50.720">
    <property type="entry name" value="NAD(P)-binding Rossmann-like Domain"/>
    <property type="match status" value="1"/>
</dbReference>
<dbReference type="SUPFAM" id="SSF48179">
    <property type="entry name" value="6-phosphogluconate dehydrogenase C-terminal domain-like"/>
    <property type="match status" value="1"/>
</dbReference>
<evidence type="ECO:0000256" key="7">
    <source>
        <dbReference type="ARBA" id="ARBA00049556"/>
    </source>
</evidence>
<dbReference type="InterPro" id="IPR006108">
    <property type="entry name" value="3HC_DH_C"/>
</dbReference>
<name>A0A1Q2D8Z8_9ENTE</name>
<dbReference type="STRING" id="633807.BW732_05375"/>
<comment type="catalytic activity">
    <reaction evidence="7">
        <text>a (3S)-3-hydroxyacyl-CoA + NAD(+) = a 3-oxoacyl-CoA + NADH + H(+)</text>
        <dbReference type="Rhea" id="RHEA:22432"/>
        <dbReference type="ChEBI" id="CHEBI:15378"/>
        <dbReference type="ChEBI" id="CHEBI:57318"/>
        <dbReference type="ChEBI" id="CHEBI:57540"/>
        <dbReference type="ChEBI" id="CHEBI:57945"/>
        <dbReference type="ChEBI" id="CHEBI:90726"/>
        <dbReference type="EC" id="1.1.1.35"/>
    </reaction>
</comment>
<dbReference type="RefSeq" id="WP_077276869.1">
    <property type="nucleotide sequence ID" value="NZ_CP019609.1"/>
</dbReference>
<proteinExistence type="predicted"/>
<dbReference type="GO" id="GO:0070403">
    <property type="term" value="F:NAD+ binding"/>
    <property type="evidence" value="ECO:0007669"/>
    <property type="project" value="InterPro"/>
</dbReference>
<dbReference type="Proteomes" id="UP000188246">
    <property type="component" value="Chromosome"/>
</dbReference>
<dbReference type="InterPro" id="IPR006176">
    <property type="entry name" value="3-OHacyl-CoA_DH_NAD-bd"/>
</dbReference>
<keyword evidence="6" id="KW-0443">Lipid metabolism</keyword>
<evidence type="ECO:0000256" key="4">
    <source>
        <dbReference type="ARBA" id="ARBA00023002"/>
    </source>
</evidence>
<dbReference type="PANTHER" id="PTHR43561:SF3">
    <property type="entry name" value="HYDROXYACYL-COENZYME A DEHYDROGENASE, MITOCHONDRIAL"/>
    <property type="match status" value="1"/>
</dbReference>
<evidence type="ECO:0000256" key="6">
    <source>
        <dbReference type="ARBA" id="ARBA00023098"/>
    </source>
</evidence>
<keyword evidence="5" id="KW-0520">NAD</keyword>
<dbReference type="InterPro" id="IPR036291">
    <property type="entry name" value="NAD(P)-bd_dom_sf"/>
</dbReference>
<keyword evidence="9" id="KW-1185">Reference proteome</keyword>
<gene>
    <name evidence="8" type="ORF">BW732_05375</name>
</gene>
<dbReference type="Pfam" id="PF02737">
    <property type="entry name" value="3HCDH_N"/>
    <property type="match status" value="1"/>
</dbReference>
<dbReference type="SUPFAM" id="SSF51735">
    <property type="entry name" value="NAD(P)-binding Rossmann-fold domains"/>
    <property type="match status" value="1"/>
</dbReference>
<evidence type="ECO:0000256" key="2">
    <source>
        <dbReference type="ARBA" id="ARBA00005086"/>
    </source>
</evidence>
<comment type="pathway">
    <text evidence="2">Lipid metabolism; butanoate metabolism.</text>
</comment>
<dbReference type="InterPro" id="IPR022694">
    <property type="entry name" value="3-OHacyl-CoA_DH"/>
</dbReference>
<reference evidence="8 9" key="1">
    <citation type="journal article" date="2010" name="Int. J. Syst. Evol. Microbiol.">
        <title>Vagococcus penaei sp. nov., isolated from spoilage microbiota of cooked shrimp (Penaeus vannamei).</title>
        <authorList>
            <person name="Jaffres E."/>
            <person name="Prevost H."/>
            <person name="Rossero A."/>
            <person name="Joffraud J.J."/>
            <person name="Dousset X."/>
        </authorList>
    </citation>
    <scope>NUCLEOTIDE SEQUENCE [LARGE SCALE GENOMIC DNA]</scope>
    <source>
        <strain evidence="8 9">CD276</strain>
    </source>
</reference>
<dbReference type="GO" id="GO:0006635">
    <property type="term" value="P:fatty acid beta-oxidation"/>
    <property type="evidence" value="ECO:0007669"/>
    <property type="project" value="TreeGrafter"/>
</dbReference>
<dbReference type="InterPro" id="IPR008927">
    <property type="entry name" value="6-PGluconate_DH-like_C_sf"/>
</dbReference>
<dbReference type="KEGG" id="vpi:BW732_05375"/>
<evidence type="ECO:0000256" key="3">
    <source>
        <dbReference type="ARBA" id="ARBA00022832"/>
    </source>
</evidence>
<dbReference type="PIRSF" id="PIRSF000105">
    <property type="entry name" value="HCDH"/>
    <property type="match status" value="1"/>
</dbReference>
<dbReference type="Gene3D" id="1.10.1040.10">
    <property type="entry name" value="N-(1-d-carboxylethyl)-l-norvaline Dehydrogenase, domain 2"/>
    <property type="match status" value="1"/>
</dbReference>
<dbReference type="PANTHER" id="PTHR43561">
    <property type="match status" value="1"/>
</dbReference>
<dbReference type="InterPro" id="IPR052242">
    <property type="entry name" value="Mito_3-hydroxyacyl-CoA_DH"/>
</dbReference>
<accession>A0A1Q2D8Z8</accession>
<evidence type="ECO:0000256" key="5">
    <source>
        <dbReference type="ARBA" id="ARBA00023027"/>
    </source>
</evidence>
<sequence length="294" mass="32054">MTFNNVTVIGSGVLGSQIAFQVAYSGINVVVNDISDDALARAKQKMSGLTASYEHDLHVTDAEMEATLARISYNSNLAEAVKGADLVIEAIPEVKEMKEALYQKLAQVAPSHTVFATNTSTFLPSDFAAATGRPDKFIALHFANQIWLNNTAEIQGSSQTSPDVFESVVAFAKEIGMIALPLKKEHPGYILNSLLVPLLRAAEDLMLDGVAQPETIDRTWMIATKSPRGPFAILDMVGLKTAYNIALSENTATSKKLANYLKEHYIDQGKLGIQTGEGFYNYPNPAYMEKDFLK</sequence>
<dbReference type="OrthoDB" id="9771883at2"/>
<comment type="pathway">
    <text evidence="1">Lipid metabolism; fatty acid beta-oxidation.</text>
</comment>
<dbReference type="GO" id="GO:0003857">
    <property type="term" value="F:(3S)-3-hydroxyacyl-CoA dehydrogenase (NAD+) activity"/>
    <property type="evidence" value="ECO:0007669"/>
    <property type="project" value="UniProtKB-EC"/>
</dbReference>
<dbReference type="InterPro" id="IPR013328">
    <property type="entry name" value="6PGD_dom2"/>
</dbReference>
<organism evidence="8 9">
    <name type="scientific">Vagococcus penaei</name>
    <dbReference type="NCBI Taxonomy" id="633807"/>
    <lineage>
        <taxon>Bacteria</taxon>
        <taxon>Bacillati</taxon>
        <taxon>Bacillota</taxon>
        <taxon>Bacilli</taxon>
        <taxon>Lactobacillales</taxon>
        <taxon>Enterococcaceae</taxon>
        <taxon>Vagococcus</taxon>
    </lineage>
</organism>
<dbReference type="NCBIfam" id="NF006143">
    <property type="entry name" value="PRK08293.1"/>
    <property type="match status" value="1"/>
</dbReference>